<reference evidence="4" key="1">
    <citation type="submission" date="2017-02" db="UniProtKB">
        <authorList>
            <consortium name="WormBaseParasite"/>
        </authorList>
    </citation>
    <scope>IDENTIFICATION</scope>
</reference>
<feature type="compositionally biased region" description="Low complexity" evidence="1">
    <location>
        <begin position="186"/>
        <end position="206"/>
    </location>
</feature>
<feature type="region of interest" description="Disordered" evidence="1">
    <location>
        <begin position="50"/>
        <end position="227"/>
    </location>
</feature>
<keyword evidence="2" id="KW-0732">Signal</keyword>
<feature type="chain" id="PRO_5005891786" evidence="2">
    <location>
        <begin position="21"/>
        <end position="227"/>
    </location>
</feature>
<dbReference type="WBParaSite" id="PTRK_0000779000.1">
    <property type="protein sequence ID" value="PTRK_0000779000.1"/>
    <property type="gene ID" value="PTRK_0000779000"/>
</dbReference>
<keyword evidence="3" id="KW-1185">Reference proteome</keyword>
<organism evidence="3 4">
    <name type="scientific">Parastrongyloides trichosuri</name>
    <name type="common">Possum-specific nematode worm</name>
    <dbReference type="NCBI Taxonomy" id="131310"/>
    <lineage>
        <taxon>Eukaryota</taxon>
        <taxon>Metazoa</taxon>
        <taxon>Ecdysozoa</taxon>
        <taxon>Nematoda</taxon>
        <taxon>Chromadorea</taxon>
        <taxon>Rhabditida</taxon>
        <taxon>Tylenchina</taxon>
        <taxon>Panagrolaimomorpha</taxon>
        <taxon>Strongyloidoidea</taxon>
        <taxon>Strongyloididae</taxon>
        <taxon>Parastrongyloides</taxon>
    </lineage>
</organism>
<feature type="signal peptide" evidence="2">
    <location>
        <begin position="1"/>
        <end position="20"/>
    </location>
</feature>
<protein>
    <submittedName>
        <fullName evidence="4">Uncharacterized protein</fullName>
    </submittedName>
</protein>
<dbReference type="AlphaFoldDB" id="A0A0N4ZIN0"/>
<evidence type="ECO:0000256" key="2">
    <source>
        <dbReference type="SAM" id="SignalP"/>
    </source>
</evidence>
<evidence type="ECO:0000256" key="1">
    <source>
        <dbReference type="SAM" id="MobiDB-lite"/>
    </source>
</evidence>
<proteinExistence type="predicted"/>
<sequence>MLFNILKGFILIILSNFVVSNDLPTSQTGDYDYPVMNGSKDQTKIVVKRETNESIQEVPVEPPQETDDENASPRPNFNGHHIPPFPPQYGRGPSFGMAPPFGMPQHEGNMPTGMPPKGNSPHRGQHGGRPNGRPHGRPEDNGSLQSTPSINEEEPKENVKRDVNEGTMPTGMPPQGKHNKNKKHSSSSSSSEGSDSSSSSSSSSNSNEQGNRNGHRGSYSPSSYRSA</sequence>
<name>A0A0N4ZIN0_PARTI</name>
<accession>A0A0N4ZIN0</accession>
<evidence type="ECO:0000313" key="3">
    <source>
        <dbReference type="Proteomes" id="UP000038045"/>
    </source>
</evidence>
<evidence type="ECO:0000313" key="4">
    <source>
        <dbReference type="WBParaSite" id="PTRK_0000779000.1"/>
    </source>
</evidence>
<dbReference type="Proteomes" id="UP000038045">
    <property type="component" value="Unplaced"/>
</dbReference>